<dbReference type="PROSITE" id="PS50109">
    <property type="entry name" value="HIS_KIN"/>
    <property type="match status" value="1"/>
</dbReference>
<dbReference type="SUPFAM" id="SSF55874">
    <property type="entry name" value="ATPase domain of HSP90 chaperone/DNA topoisomerase II/histidine kinase"/>
    <property type="match status" value="1"/>
</dbReference>
<evidence type="ECO:0000256" key="3">
    <source>
        <dbReference type="ARBA" id="ARBA00022679"/>
    </source>
</evidence>
<dbReference type="SUPFAM" id="SSF47226">
    <property type="entry name" value="Histidine-containing phosphotransfer domain, HPT domain"/>
    <property type="match status" value="1"/>
</dbReference>
<name>A0A1Y5RBG2_9RHOB</name>
<evidence type="ECO:0000256" key="2">
    <source>
        <dbReference type="ARBA" id="ARBA00012438"/>
    </source>
</evidence>
<dbReference type="Gene3D" id="3.30.565.10">
    <property type="entry name" value="Histidine kinase-like ATPase, C-terminal domain"/>
    <property type="match status" value="1"/>
</dbReference>
<dbReference type="SMART" id="SM00448">
    <property type="entry name" value="REC"/>
    <property type="match status" value="1"/>
</dbReference>
<dbReference type="InterPro" id="IPR004358">
    <property type="entry name" value="Sig_transdc_His_kin-like_C"/>
</dbReference>
<comment type="catalytic activity">
    <reaction evidence="1">
        <text>ATP + protein L-histidine = ADP + protein N-phospho-L-histidine.</text>
        <dbReference type="EC" id="2.7.13.3"/>
    </reaction>
</comment>
<dbReference type="RefSeq" id="WP_085847111.1">
    <property type="nucleotide sequence ID" value="NZ_FNZV01000001.1"/>
</dbReference>
<evidence type="ECO:0000256" key="1">
    <source>
        <dbReference type="ARBA" id="ARBA00000085"/>
    </source>
</evidence>
<evidence type="ECO:0000313" key="9">
    <source>
        <dbReference type="Proteomes" id="UP000193307"/>
    </source>
</evidence>
<keyword evidence="5" id="KW-0597">Phosphoprotein</keyword>
<dbReference type="PRINTS" id="PR00344">
    <property type="entry name" value="BCTRLSENSOR"/>
</dbReference>
<dbReference type="PROSITE" id="PS50110">
    <property type="entry name" value="RESPONSE_REGULATORY"/>
    <property type="match status" value="1"/>
</dbReference>
<dbReference type="PANTHER" id="PTHR43047">
    <property type="entry name" value="TWO-COMPONENT HISTIDINE PROTEIN KINASE"/>
    <property type="match status" value="1"/>
</dbReference>
<dbReference type="PANTHER" id="PTHR43047:SF72">
    <property type="entry name" value="OSMOSENSING HISTIDINE PROTEIN KINASE SLN1"/>
    <property type="match status" value="1"/>
</dbReference>
<dbReference type="OrthoDB" id="7873557at2"/>
<dbReference type="STRING" id="658057.SAMN04488032_101458"/>
<dbReference type="GO" id="GO:0009927">
    <property type="term" value="F:histidine phosphotransfer kinase activity"/>
    <property type="evidence" value="ECO:0007669"/>
    <property type="project" value="TreeGrafter"/>
</dbReference>
<dbReference type="InterPro" id="IPR005467">
    <property type="entry name" value="His_kinase_dom"/>
</dbReference>
<organism evidence="8 9">
    <name type="scientific">Pacificibacter marinus</name>
    <dbReference type="NCBI Taxonomy" id="658057"/>
    <lineage>
        <taxon>Bacteria</taxon>
        <taxon>Pseudomonadati</taxon>
        <taxon>Pseudomonadota</taxon>
        <taxon>Alphaproteobacteria</taxon>
        <taxon>Rhodobacterales</taxon>
        <taxon>Roseobacteraceae</taxon>
        <taxon>Pacificibacter</taxon>
    </lineage>
</organism>
<feature type="domain" description="Histidine kinase" evidence="6">
    <location>
        <begin position="24"/>
        <end position="238"/>
    </location>
</feature>
<evidence type="ECO:0000313" key="8">
    <source>
        <dbReference type="EMBL" id="SLN13519.1"/>
    </source>
</evidence>
<evidence type="ECO:0000259" key="7">
    <source>
        <dbReference type="PROSITE" id="PS50110"/>
    </source>
</evidence>
<gene>
    <name evidence="8" type="primary">evgS_1</name>
    <name evidence="8" type="ORF">PAM7971_00189</name>
</gene>
<dbReference type="Gene3D" id="3.40.50.2300">
    <property type="match status" value="1"/>
</dbReference>
<dbReference type="CDD" id="cd17546">
    <property type="entry name" value="REC_hyHK_CKI1_RcsC-like"/>
    <property type="match status" value="1"/>
</dbReference>
<dbReference type="InterPro" id="IPR011006">
    <property type="entry name" value="CheY-like_superfamily"/>
</dbReference>
<dbReference type="AlphaFoldDB" id="A0A1Y5RBG2"/>
<dbReference type="EMBL" id="FWFW01000001">
    <property type="protein sequence ID" value="SLN13519.1"/>
    <property type="molecule type" value="Genomic_DNA"/>
</dbReference>
<dbReference type="Pfam" id="PF00072">
    <property type="entry name" value="Response_reg"/>
    <property type="match status" value="1"/>
</dbReference>
<dbReference type="SUPFAM" id="SSF52172">
    <property type="entry name" value="CheY-like"/>
    <property type="match status" value="1"/>
</dbReference>
<protein>
    <recommendedName>
        <fullName evidence="2">histidine kinase</fullName>
        <ecNumber evidence="2">2.7.13.3</ecNumber>
    </recommendedName>
</protein>
<dbReference type="EC" id="2.7.13.3" evidence="2"/>
<dbReference type="GO" id="GO:0000155">
    <property type="term" value="F:phosphorelay sensor kinase activity"/>
    <property type="evidence" value="ECO:0007669"/>
    <property type="project" value="TreeGrafter"/>
</dbReference>
<dbReference type="InterPro" id="IPR036890">
    <property type="entry name" value="HATPase_C_sf"/>
</dbReference>
<dbReference type="InterPro" id="IPR003594">
    <property type="entry name" value="HATPase_dom"/>
</dbReference>
<reference evidence="8 9" key="1">
    <citation type="submission" date="2017-03" db="EMBL/GenBank/DDBJ databases">
        <authorList>
            <person name="Afonso C.L."/>
            <person name="Miller P.J."/>
            <person name="Scott M.A."/>
            <person name="Spackman E."/>
            <person name="Goraichik I."/>
            <person name="Dimitrov K.M."/>
            <person name="Suarez D.L."/>
            <person name="Swayne D.E."/>
        </authorList>
    </citation>
    <scope>NUCLEOTIDE SEQUENCE [LARGE SCALE GENOMIC DNA]</scope>
    <source>
        <strain evidence="8 9">CECT 7971</strain>
    </source>
</reference>
<dbReference type="GO" id="GO:0005886">
    <property type="term" value="C:plasma membrane"/>
    <property type="evidence" value="ECO:0007669"/>
    <property type="project" value="TreeGrafter"/>
</dbReference>
<dbReference type="InterPro" id="IPR036641">
    <property type="entry name" value="HPT_dom_sf"/>
</dbReference>
<evidence type="ECO:0000259" key="6">
    <source>
        <dbReference type="PROSITE" id="PS50109"/>
    </source>
</evidence>
<dbReference type="InterPro" id="IPR001789">
    <property type="entry name" value="Sig_transdc_resp-reg_receiver"/>
</dbReference>
<dbReference type="Proteomes" id="UP000193307">
    <property type="component" value="Unassembled WGS sequence"/>
</dbReference>
<feature type="domain" description="Response regulatory" evidence="7">
    <location>
        <begin position="259"/>
        <end position="374"/>
    </location>
</feature>
<keyword evidence="4" id="KW-0418">Kinase</keyword>
<accession>A0A1Y5RBG2</accession>
<dbReference type="SMART" id="SM00387">
    <property type="entry name" value="HATPase_c"/>
    <property type="match status" value="1"/>
</dbReference>
<keyword evidence="3 8" id="KW-0808">Transferase</keyword>
<proteinExistence type="predicted"/>
<dbReference type="Pfam" id="PF02518">
    <property type="entry name" value="HATPase_c"/>
    <property type="match status" value="1"/>
</dbReference>
<evidence type="ECO:0000256" key="4">
    <source>
        <dbReference type="ARBA" id="ARBA00022777"/>
    </source>
</evidence>
<feature type="modified residue" description="4-aspartylphosphate" evidence="5">
    <location>
        <position position="308"/>
    </location>
</feature>
<sequence length="510" mass="55293">MTEQTKKPEQTTTVQVADAGMFSFLSHDIRSAFSEVSDGLSALSQTSQDPQSREAVRRMIAANDHLGRLLRDALTLVVGEHAIQPQEYSDTNIKDFLTVLIARWGKTVATQGAALEFKAETSLPEVIQIDVLALERILSNIVSNAARHANGKKIEVGATYTPSQGLCVHVRDHGAGFSQEQLPILFDFPPAPVGAGEPGSGYGLRIAYSLSQRIGGTLTAENAADGGAILTLEIPLEKMLEQSPLMAVETLQVLLKGRKALVVDDGAVHRIALRAQLEAIGVSVTEADCGADAIEALENQHFDLLFLDIEMPIISGLDLLRILKDRTIPVPPTIGVTSHAFERNHRVIKDAGAFMVLNKPVSNAAYLHSTILSALHLGAAPDESTSSAEILHQQHDPISGLKTLVETLNPSVRKPFLEQLDTDLTMRLQDATAAASHNLSQRERIELARTAHALAGLFATCYAHEAHQMALTLEYIALTEPRAEVIALLSLLSQDAEHIKKKIHLLKQEK</sequence>
<evidence type="ECO:0000256" key="5">
    <source>
        <dbReference type="PROSITE-ProRule" id="PRU00169"/>
    </source>
</evidence>
<keyword evidence="9" id="KW-1185">Reference proteome</keyword>